<organism evidence="4 5">
    <name type="scientific">Deinococcus maricopensis (strain DSM 21211 / LMG 22137 / NRRL B-23946 / LB-34)</name>
    <dbReference type="NCBI Taxonomy" id="709986"/>
    <lineage>
        <taxon>Bacteria</taxon>
        <taxon>Thermotogati</taxon>
        <taxon>Deinococcota</taxon>
        <taxon>Deinococci</taxon>
        <taxon>Deinococcales</taxon>
        <taxon>Deinococcaceae</taxon>
        <taxon>Deinococcus</taxon>
    </lineage>
</organism>
<dbReference type="CDD" id="cd08252">
    <property type="entry name" value="AL_MDR"/>
    <property type="match status" value="1"/>
</dbReference>
<proteinExistence type="inferred from homology"/>
<dbReference type="KEGG" id="dmr:Deima_2253"/>
<dbReference type="SMART" id="SM00829">
    <property type="entry name" value="PKS_ER"/>
    <property type="match status" value="1"/>
</dbReference>
<reference evidence="4 5" key="1">
    <citation type="journal article" date="2011" name="Stand. Genomic Sci.">
        <title>Complete genome sequence of Deinococcus maricopensis type strain (LB-34).</title>
        <authorList>
            <person name="Pukall R."/>
            <person name="Zeytun A."/>
            <person name="Lucas S."/>
            <person name="Lapidus A."/>
            <person name="Hammon N."/>
            <person name="Deshpande S."/>
            <person name="Nolan M."/>
            <person name="Cheng J.F."/>
            <person name="Pitluck S."/>
            <person name="Liolios K."/>
            <person name="Pagani I."/>
            <person name="Mikhailova N."/>
            <person name="Ivanova N."/>
            <person name="Mavromatis K."/>
            <person name="Pati A."/>
            <person name="Tapia R."/>
            <person name="Han C."/>
            <person name="Goodwin L."/>
            <person name="Chen A."/>
            <person name="Palaniappan K."/>
            <person name="Land M."/>
            <person name="Hauser L."/>
            <person name="Chang Y.J."/>
            <person name="Jeffries C.D."/>
            <person name="Brambilla E.M."/>
            <person name="Rohde M."/>
            <person name="Goker M."/>
            <person name="Detter J.C."/>
            <person name="Woyke T."/>
            <person name="Bristow J."/>
            <person name="Eisen J.A."/>
            <person name="Markowitz V."/>
            <person name="Hugenholtz P."/>
            <person name="Kyrpides N.C."/>
            <person name="Klenk H.P."/>
        </authorList>
    </citation>
    <scope>NUCLEOTIDE SEQUENCE [LARGE SCALE GENOMIC DNA]</scope>
    <source>
        <strain evidence="5">DSM 21211 / LMG 22137 / NRRL B-23946 / LB-34</strain>
    </source>
</reference>
<sequence>MNAVGFTHHLPISDPSSLQDVQLPDPVPTGRDLLVRVHATALNPVDTKVRAPKPGNLEHHPPKVIGWDASGVVEAVGPDVTLFQVGDEVYYAGDLNRPGSNAELQLVDERIVGRKPTTLTHAQAAALPLTAITAWEGLYDRLHLRPDGQDAGKTLLVIGGAGGVPSVAIQLARHAGLTVIATASRPESAAWVRDLGAHHVIDHTGDIPAQLRDLGIDSVHHVYCTYGTEQHWNAMVQVLRPGGSIVAIDTATDVNLNALKAKSLTFAWELMFTRPALQTDDMIEQHHLLNRVADLVDAGHVRTTLRETLRPINAANLRAAHERLETRGVIGKIVLEGWED</sequence>
<evidence type="ECO:0000256" key="2">
    <source>
        <dbReference type="RuleBase" id="RU364000"/>
    </source>
</evidence>
<dbReference type="Gene3D" id="3.40.50.720">
    <property type="entry name" value="NAD(P)-binding Rossmann-like Domain"/>
    <property type="match status" value="1"/>
</dbReference>
<dbReference type="STRING" id="709986.Deima_2253"/>
<dbReference type="Pfam" id="PF08240">
    <property type="entry name" value="ADH_N"/>
    <property type="match status" value="1"/>
</dbReference>
<dbReference type="EMBL" id="CP002454">
    <property type="protein sequence ID" value="ADV67891.1"/>
    <property type="molecule type" value="Genomic_DNA"/>
</dbReference>
<dbReference type="InterPro" id="IPR011032">
    <property type="entry name" value="GroES-like_sf"/>
</dbReference>
<keyword evidence="1" id="KW-0521">NADP</keyword>
<keyword evidence="2" id="KW-0479">Metal-binding</keyword>
<evidence type="ECO:0000313" key="5">
    <source>
        <dbReference type="Proteomes" id="UP000008635"/>
    </source>
</evidence>
<dbReference type="InterPro" id="IPR013154">
    <property type="entry name" value="ADH-like_N"/>
</dbReference>
<accession>E8UA02</accession>
<dbReference type="SUPFAM" id="SSF50129">
    <property type="entry name" value="GroES-like"/>
    <property type="match status" value="1"/>
</dbReference>
<dbReference type="InterPro" id="IPR020843">
    <property type="entry name" value="ER"/>
</dbReference>
<dbReference type="NCBIfam" id="TIGR02817">
    <property type="entry name" value="adh_fam_1"/>
    <property type="match status" value="1"/>
</dbReference>
<dbReference type="InterPro" id="IPR014182">
    <property type="entry name" value="ADH_Zn_typ-1"/>
</dbReference>
<name>E8UA02_DEIML</name>
<dbReference type="GO" id="GO:0016491">
    <property type="term" value="F:oxidoreductase activity"/>
    <property type="evidence" value="ECO:0007669"/>
    <property type="project" value="UniProtKB-KW"/>
</dbReference>
<dbReference type="HOGENOM" id="CLU_026673_3_0_0"/>
<dbReference type="SUPFAM" id="SSF51735">
    <property type="entry name" value="NAD(P)-binding Rossmann-fold domains"/>
    <property type="match status" value="1"/>
</dbReference>
<evidence type="ECO:0000259" key="3">
    <source>
        <dbReference type="SMART" id="SM00829"/>
    </source>
</evidence>
<keyword evidence="2 4" id="KW-0560">Oxidoreductase</keyword>
<dbReference type="Proteomes" id="UP000008635">
    <property type="component" value="Chromosome"/>
</dbReference>
<dbReference type="PANTHER" id="PTHR44154:SF1">
    <property type="entry name" value="QUINONE OXIDOREDUCTASE"/>
    <property type="match status" value="1"/>
</dbReference>
<keyword evidence="5" id="KW-1185">Reference proteome</keyword>
<comment type="similarity">
    <text evidence="2">Belongs to the zinc-containing alcohol dehydrogenase family. Quinone oxidoreductase subfamily.</text>
</comment>
<gene>
    <name evidence="4" type="ordered locus">Deima_2253</name>
</gene>
<dbReference type="Pfam" id="PF13602">
    <property type="entry name" value="ADH_zinc_N_2"/>
    <property type="match status" value="1"/>
</dbReference>
<evidence type="ECO:0000256" key="1">
    <source>
        <dbReference type="ARBA" id="ARBA00022857"/>
    </source>
</evidence>
<dbReference type="eggNOG" id="COG0604">
    <property type="taxonomic scope" value="Bacteria"/>
</dbReference>
<dbReference type="AlphaFoldDB" id="E8UA02"/>
<evidence type="ECO:0000313" key="4">
    <source>
        <dbReference type="EMBL" id="ADV67891.1"/>
    </source>
</evidence>
<keyword evidence="2" id="KW-0862">Zinc</keyword>
<protein>
    <recommendedName>
        <fullName evidence="2">Zinc-type alcohol dehydrogenase-like protein</fullName>
    </recommendedName>
</protein>
<dbReference type="InterPro" id="IPR036291">
    <property type="entry name" value="NAD(P)-bd_dom_sf"/>
</dbReference>
<dbReference type="GO" id="GO:0008270">
    <property type="term" value="F:zinc ion binding"/>
    <property type="evidence" value="ECO:0007669"/>
    <property type="project" value="InterPro"/>
</dbReference>
<dbReference type="Gene3D" id="3.90.180.10">
    <property type="entry name" value="Medium-chain alcohol dehydrogenases, catalytic domain"/>
    <property type="match status" value="1"/>
</dbReference>
<dbReference type="OrthoDB" id="9792162at2"/>
<dbReference type="InterPro" id="IPR051603">
    <property type="entry name" value="Zinc-ADH_QOR/CCCR"/>
</dbReference>
<dbReference type="PANTHER" id="PTHR44154">
    <property type="entry name" value="QUINONE OXIDOREDUCTASE"/>
    <property type="match status" value="1"/>
</dbReference>
<feature type="domain" description="Enoyl reductase (ER)" evidence="3">
    <location>
        <begin position="13"/>
        <end position="335"/>
    </location>
</feature>
<dbReference type="RefSeq" id="WP_013557396.1">
    <property type="nucleotide sequence ID" value="NC_014958.1"/>
</dbReference>
<reference evidence="5" key="2">
    <citation type="submission" date="2011-01" db="EMBL/GenBank/DDBJ databases">
        <title>The complete genome of Deinococcus maricopensis DSM 21211.</title>
        <authorList>
            <consortium name="US DOE Joint Genome Institute (JGI-PGF)"/>
            <person name="Lucas S."/>
            <person name="Copeland A."/>
            <person name="Lapidus A."/>
            <person name="Goodwin L."/>
            <person name="Pitluck S."/>
            <person name="Kyrpides N."/>
            <person name="Mavromatis K."/>
            <person name="Pagani I."/>
            <person name="Ivanova N."/>
            <person name="Ovchinnikova G."/>
            <person name="Zeytun A."/>
            <person name="Detter J.C."/>
            <person name="Han C."/>
            <person name="Land M."/>
            <person name="Hauser L."/>
            <person name="Markowitz V."/>
            <person name="Cheng J.-F."/>
            <person name="Hugenholtz P."/>
            <person name="Woyke T."/>
            <person name="Wu D."/>
            <person name="Pukall R."/>
            <person name="Gehrich-Schroeter G."/>
            <person name="Brambilla E."/>
            <person name="Klenk H.-P."/>
            <person name="Eisen J.A."/>
        </authorList>
    </citation>
    <scope>NUCLEOTIDE SEQUENCE [LARGE SCALE GENOMIC DNA]</scope>
    <source>
        <strain evidence="5">DSM 21211 / LMG 22137 / NRRL B-23946 / LB-34</strain>
    </source>
</reference>